<gene>
    <name evidence="2" type="ORF">JCM19294_1762</name>
</gene>
<dbReference type="STRING" id="319236.BST91_08915"/>
<organism evidence="2 3">
    <name type="scientific">Nonlabens tegetincola</name>
    <dbReference type="NCBI Taxonomy" id="323273"/>
    <lineage>
        <taxon>Bacteria</taxon>
        <taxon>Pseudomonadati</taxon>
        <taxon>Bacteroidota</taxon>
        <taxon>Flavobacteriia</taxon>
        <taxon>Flavobacteriales</taxon>
        <taxon>Flavobacteriaceae</taxon>
        <taxon>Nonlabens</taxon>
    </lineage>
</organism>
<dbReference type="InterPro" id="IPR001173">
    <property type="entry name" value="Glyco_trans_2-like"/>
</dbReference>
<dbReference type="CDD" id="cd00761">
    <property type="entry name" value="Glyco_tranf_GTA_type"/>
    <property type="match status" value="1"/>
</dbReference>
<keyword evidence="3" id="KW-1185">Reference proteome</keyword>
<dbReference type="InterPro" id="IPR050834">
    <property type="entry name" value="Glycosyltransf_2"/>
</dbReference>
<dbReference type="AlphaFoldDB" id="A0A090PZH7"/>
<dbReference type="Gene3D" id="3.90.550.10">
    <property type="entry name" value="Spore Coat Polysaccharide Biosynthesis Protein SpsA, Chain A"/>
    <property type="match status" value="1"/>
</dbReference>
<evidence type="ECO:0000313" key="3">
    <source>
        <dbReference type="Proteomes" id="UP000029221"/>
    </source>
</evidence>
<name>A0A090PZH7_9FLAO</name>
<dbReference type="InterPro" id="IPR029044">
    <property type="entry name" value="Nucleotide-diphossugar_trans"/>
</dbReference>
<accession>A0A090PZH7</accession>
<dbReference type="RefSeq" id="WP_052510284.1">
    <property type="nucleotide sequence ID" value="NZ_BBML01000002.1"/>
</dbReference>
<comment type="caution">
    <text evidence="2">The sequence shown here is derived from an EMBL/GenBank/DDBJ whole genome shotgun (WGS) entry which is preliminary data.</text>
</comment>
<feature type="domain" description="Glycosyltransferase 2-like" evidence="1">
    <location>
        <begin position="5"/>
        <end position="151"/>
    </location>
</feature>
<reference evidence="2" key="1">
    <citation type="journal article" date="2014" name="Genome Announc.">
        <title>Draft Genome Sequences of Marine Flavobacterium Nonlabens Strains NR17, NR24, NR27, NR32, NR33, and Ara13.</title>
        <authorList>
            <person name="Nakanishi M."/>
            <person name="Meirelles P."/>
            <person name="Suzuki R."/>
            <person name="Takatani N."/>
            <person name="Mino S."/>
            <person name="Suda W."/>
            <person name="Oshima K."/>
            <person name="Hattori M."/>
            <person name="Ohkuma M."/>
            <person name="Hosokawa M."/>
            <person name="Miyashita K."/>
            <person name="Thompson F.L."/>
            <person name="Niwa A."/>
            <person name="Sawabe T."/>
            <person name="Sawabe T."/>
        </authorList>
    </citation>
    <scope>NUCLEOTIDE SEQUENCE [LARGE SCALE GENOMIC DNA]</scope>
    <source>
        <strain evidence="2">JCM 19294</strain>
    </source>
</reference>
<protein>
    <submittedName>
        <fullName evidence="2">Probable glycosyl transferase</fullName>
    </submittedName>
</protein>
<dbReference type="PANTHER" id="PTHR43685">
    <property type="entry name" value="GLYCOSYLTRANSFERASE"/>
    <property type="match status" value="1"/>
</dbReference>
<dbReference type="PANTHER" id="PTHR43685:SF2">
    <property type="entry name" value="GLYCOSYLTRANSFERASE 2-LIKE DOMAIN-CONTAINING PROTEIN"/>
    <property type="match status" value="1"/>
</dbReference>
<keyword evidence="2" id="KW-0808">Transferase</keyword>
<dbReference type="Pfam" id="PF00535">
    <property type="entry name" value="Glycos_transf_2"/>
    <property type="match status" value="1"/>
</dbReference>
<dbReference type="EMBL" id="BBML01000002">
    <property type="protein sequence ID" value="GAK96249.1"/>
    <property type="molecule type" value="Genomic_DNA"/>
</dbReference>
<dbReference type="eggNOG" id="COG1216">
    <property type="taxonomic scope" value="Bacteria"/>
</dbReference>
<dbReference type="Proteomes" id="UP000029221">
    <property type="component" value="Unassembled WGS sequence"/>
</dbReference>
<proteinExistence type="predicted"/>
<evidence type="ECO:0000313" key="2">
    <source>
        <dbReference type="EMBL" id="GAK96249.1"/>
    </source>
</evidence>
<dbReference type="SUPFAM" id="SSF53448">
    <property type="entry name" value="Nucleotide-diphospho-sugar transferases"/>
    <property type="match status" value="1"/>
</dbReference>
<dbReference type="GO" id="GO:0016740">
    <property type="term" value="F:transferase activity"/>
    <property type="evidence" value="ECO:0007669"/>
    <property type="project" value="UniProtKB-KW"/>
</dbReference>
<evidence type="ECO:0000259" key="1">
    <source>
        <dbReference type="Pfam" id="PF00535"/>
    </source>
</evidence>
<sequence length="299" mass="34502">MNWIVAIPLYNKSSTIERCLKSVLSQSLTEFDLLIVNDGSTDNSIAIVEECFSDSRINIVTTTNKGVSNARNIAIDYAVNNKHQYIAFLDADDYWENNHLELLDQLFKQYKDIQVVASNYNTHFNNYIKSNVFSKPIETTQILEDLFSYSFKSFPLSSSSFACNVEVFEKTGNYNTQLTHGEDTELFIRLGKLYKIGFNTSVTVHIDRTLSGSSSIAIKDRKYPEFTQLDDSNNLPLHAFIQTNLWRIAIEHKMYGQSDSFEEIKKKIDKNSLTVKQLFLLNLPGKLLYYLHQFKTRKY</sequence>